<keyword evidence="1" id="KW-0749">Sporulation</keyword>
<evidence type="ECO:0000256" key="1">
    <source>
        <dbReference type="ARBA" id="ARBA00022969"/>
    </source>
</evidence>
<dbReference type="Proteomes" id="UP000233343">
    <property type="component" value="Unassembled WGS sequence"/>
</dbReference>
<reference evidence="3 4" key="1">
    <citation type="journal article" date="2010" name="Int. J. Syst. Evol. Microbiol.">
        <title>Bacillus horneckiae sp. nov., isolated from a spacecraft-assembly clean room.</title>
        <authorList>
            <person name="Vaishampayan P."/>
            <person name="Probst A."/>
            <person name="Krishnamurthi S."/>
            <person name="Ghosh S."/>
            <person name="Osman S."/>
            <person name="McDowall A."/>
            <person name="Ruckmani A."/>
            <person name="Mayilraj S."/>
            <person name="Venkateswaran K."/>
        </authorList>
    </citation>
    <scope>NUCLEOTIDE SEQUENCE [LARGE SCALE GENOMIC DNA]</scope>
    <source>
        <strain evidence="4">1PO1SC</strain>
    </source>
</reference>
<comment type="caution">
    <text evidence="3">The sequence shown here is derived from an EMBL/GenBank/DDBJ whole genome shotgun (WGS) entry which is preliminary data.</text>
</comment>
<dbReference type="GO" id="GO:0042601">
    <property type="term" value="C:endospore-forming forespore"/>
    <property type="evidence" value="ECO:0007669"/>
    <property type="project" value="InterPro"/>
</dbReference>
<evidence type="ECO:0000313" key="4">
    <source>
        <dbReference type="Proteomes" id="UP000233343"/>
    </source>
</evidence>
<name>A0A2N0ZIP3_9BACI</name>
<dbReference type="GO" id="GO:0030436">
    <property type="term" value="P:asexual sporulation"/>
    <property type="evidence" value="ECO:0007669"/>
    <property type="project" value="InterPro"/>
</dbReference>
<evidence type="ECO:0000256" key="2">
    <source>
        <dbReference type="SAM" id="MobiDB-lite"/>
    </source>
</evidence>
<proteinExistence type="predicted"/>
<dbReference type="GO" id="GO:0030435">
    <property type="term" value="P:sporulation resulting in formation of a cellular spore"/>
    <property type="evidence" value="ECO:0007669"/>
    <property type="project" value="UniProtKB-KW"/>
</dbReference>
<gene>
    <name evidence="3" type="primary">sspO</name>
    <name evidence="3" type="ORF">CWS20_08785</name>
</gene>
<dbReference type="Pfam" id="PF08175">
    <property type="entry name" value="SspO"/>
    <property type="match status" value="1"/>
</dbReference>
<evidence type="ECO:0000313" key="3">
    <source>
        <dbReference type="EMBL" id="PKG29356.1"/>
    </source>
</evidence>
<dbReference type="AlphaFoldDB" id="A0A2N0ZIP3"/>
<protein>
    <submittedName>
        <fullName evidence="3">Small acid-soluble spore protein O</fullName>
    </submittedName>
</protein>
<dbReference type="RefSeq" id="WP_101226268.1">
    <property type="nucleotide sequence ID" value="NZ_JAFDQP010000004.1"/>
</dbReference>
<feature type="region of interest" description="Disordered" evidence="2">
    <location>
        <begin position="1"/>
        <end position="40"/>
    </location>
</feature>
<dbReference type="EMBL" id="PISD01000016">
    <property type="protein sequence ID" value="PKG29356.1"/>
    <property type="molecule type" value="Genomic_DNA"/>
</dbReference>
<dbReference type="InterPro" id="IPR012613">
    <property type="entry name" value="SASP_SspO"/>
</dbReference>
<organism evidence="3 4">
    <name type="scientific">Cytobacillus horneckiae</name>
    <dbReference type="NCBI Taxonomy" id="549687"/>
    <lineage>
        <taxon>Bacteria</taxon>
        <taxon>Bacillati</taxon>
        <taxon>Bacillota</taxon>
        <taxon>Bacilli</taxon>
        <taxon>Bacillales</taxon>
        <taxon>Bacillaceae</taxon>
        <taxon>Cytobacillus</taxon>
    </lineage>
</organism>
<sequence length="40" mass="4753">MSKRQNEGKQDQVLDNLVRGENEPLSEKERQNNKKKKNNQ</sequence>
<feature type="compositionally biased region" description="Basic and acidic residues" evidence="2">
    <location>
        <begin position="1"/>
        <end position="32"/>
    </location>
</feature>
<accession>A0A2N0ZIP3</accession>
<keyword evidence="4" id="KW-1185">Reference proteome</keyword>